<dbReference type="InParanoid" id="D2VRZ3"/>
<dbReference type="PROSITE" id="PS01186">
    <property type="entry name" value="EGF_2"/>
    <property type="match status" value="2"/>
</dbReference>
<keyword evidence="1 4" id="KW-0732">Signal</keyword>
<dbReference type="InterPro" id="IPR000742">
    <property type="entry name" value="EGF"/>
</dbReference>
<name>D2VRZ3_NAEGR</name>
<sequence length="860" mass="92950">MKLLHCLTFVILVVTLVCSSHQREIISLSCNGYMRLLKGSLLESNINIGLAYSATNYAIEQARLRVNQCRCPSITERNFQRQYVPGVEGFLWNSMKGRAALDTSCPAQSDAPNNWMQMSNSKYFAQISSCNLNDVSNGSPCLFSLALGSTQIQVALASCPSETSGNRATFSIPQRLPYIAIHCKGDDCDKIGYPCQQDSDCGGNSLTCWDVPNNAGYGSNFQFGFGFFFAGIYNQFQTCKSPEQLIDSLMKTMLANHWSQTSTKTYTSIKMCGPKLAPILSPGANVQATCTAKVVSRTLSESQETQQTAVVPMSADVAAPTSVVTEIAIPQAKRTVSSVQDSVYYCGGVDSTSASVCSGNGYCSLVAGNIGVCKCNYGYAGSLCSQAIMCGSYNSTNPSVCNGRGSCHTIAYNPLSYCSCTKGYTGAQCEYSVSCPSCQNGGVCVASSGVVGKCQCTGTKFTGELCEKPVTCNGIAATSPDVCSGHGSCVFATPNFEDAATTSTEGVCMCYYDYIGPSCNTTTYNRTCTISLSSVSSWDGILADGSNIVASEKRTASISVPVDPLFPSYDTNKYTLMLKYDCNGVLQFGPNLMTIYSPNINYGSTTIETKLELRRVLVQPYNAKAWLALLSSNSNTFSAGSWTISPMQRIISLLSLSTLNVQMPSTCTYSDYETKGCRFTYTNLFSLLDSQIKIHVHTSRCTNNPEGIPNFYLFCEGNLCKQLLNAQTCSSDADCGDNIKCTNPLSDNNLNANLLDILFLGNSNAGCVNNNNETFYRQIGDAMDYSMGRTKKSTNDFKICFPNDIRDGISTERVRSKSYVVGSSVEYSVQRELPLAEISNLKNLGFFGTKYNPSINSVSK</sequence>
<dbReference type="RefSeq" id="XP_002673293.1">
    <property type="nucleotide sequence ID" value="XM_002673247.1"/>
</dbReference>
<feature type="domain" description="EGF-like" evidence="5">
    <location>
        <begin position="392"/>
        <end position="430"/>
    </location>
</feature>
<dbReference type="KEGG" id="ngr:NAEGRDRAFT_81023"/>
<evidence type="ECO:0000256" key="1">
    <source>
        <dbReference type="ARBA" id="ARBA00022729"/>
    </source>
</evidence>
<dbReference type="OrthoDB" id="406708at2759"/>
<feature type="domain" description="EGF-like" evidence="5">
    <location>
        <begin position="431"/>
        <end position="467"/>
    </location>
</feature>
<dbReference type="PANTHER" id="PTHR14949:SF54">
    <property type="entry name" value="VWFD DOMAIN-CONTAINING PROTEIN"/>
    <property type="match status" value="1"/>
</dbReference>
<dbReference type="InterPro" id="IPR050969">
    <property type="entry name" value="Dev_Signal_Modulators"/>
</dbReference>
<dbReference type="GO" id="GO:0038100">
    <property type="term" value="F:nodal binding"/>
    <property type="evidence" value="ECO:0007669"/>
    <property type="project" value="TreeGrafter"/>
</dbReference>
<gene>
    <name evidence="6" type="ORF">NAEGRDRAFT_81023</name>
</gene>
<dbReference type="GO" id="GO:0007368">
    <property type="term" value="P:determination of left/right symmetry"/>
    <property type="evidence" value="ECO:0007669"/>
    <property type="project" value="TreeGrafter"/>
</dbReference>
<comment type="caution">
    <text evidence="3">Lacks conserved residue(s) required for the propagation of feature annotation.</text>
</comment>
<dbReference type="VEuPathDB" id="AmoebaDB:NAEGRDRAFT_81023"/>
<dbReference type="GO" id="GO:0009952">
    <property type="term" value="P:anterior/posterior pattern specification"/>
    <property type="evidence" value="ECO:0007669"/>
    <property type="project" value="TreeGrafter"/>
</dbReference>
<dbReference type="GO" id="GO:0005576">
    <property type="term" value="C:extracellular region"/>
    <property type="evidence" value="ECO:0007669"/>
    <property type="project" value="TreeGrafter"/>
</dbReference>
<feature type="disulfide bond" evidence="3">
    <location>
        <begin position="375"/>
        <end position="384"/>
    </location>
</feature>
<feature type="signal peptide" evidence="4">
    <location>
        <begin position="1"/>
        <end position="19"/>
    </location>
</feature>
<evidence type="ECO:0000256" key="4">
    <source>
        <dbReference type="SAM" id="SignalP"/>
    </source>
</evidence>
<evidence type="ECO:0000259" key="5">
    <source>
        <dbReference type="PROSITE" id="PS50026"/>
    </source>
</evidence>
<dbReference type="PROSITE" id="PS00022">
    <property type="entry name" value="EGF_1"/>
    <property type="match status" value="2"/>
</dbReference>
<protein>
    <submittedName>
        <fullName evidence="6">Basal body protein NBP-1-like protein</fullName>
    </submittedName>
</protein>
<evidence type="ECO:0000313" key="6">
    <source>
        <dbReference type="EMBL" id="EFC40549.1"/>
    </source>
</evidence>
<dbReference type="EMBL" id="GG738892">
    <property type="protein sequence ID" value="EFC40549.1"/>
    <property type="molecule type" value="Genomic_DNA"/>
</dbReference>
<proteinExistence type="predicted"/>
<dbReference type="Gene3D" id="2.10.25.10">
    <property type="entry name" value="Laminin"/>
    <property type="match status" value="2"/>
</dbReference>
<keyword evidence="7" id="KW-1185">Reference proteome</keyword>
<feature type="disulfide bond" evidence="3">
    <location>
        <begin position="420"/>
        <end position="429"/>
    </location>
</feature>
<evidence type="ECO:0000256" key="2">
    <source>
        <dbReference type="ARBA" id="ARBA00023157"/>
    </source>
</evidence>
<dbReference type="PROSITE" id="PS50026">
    <property type="entry name" value="EGF_3"/>
    <property type="match status" value="3"/>
</dbReference>
<feature type="chain" id="PRO_5003038776" evidence="4">
    <location>
        <begin position="20"/>
        <end position="860"/>
    </location>
</feature>
<evidence type="ECO:0000313" key="7">
    <source>
        <dbReference type="Proteomes" id="UP000006671"/>
    </source>
</evidence>
<dbReference type="AlphaFoldDB" id="D2VRZ3"/>
<organism evidence="7">
    <name type="scientific">Naegleria gruberi</name>
    <name type="common">Amoeba</name>
    <dbReference type="NCBI Taxonomy" id="5762"/>
    <lineage>
        <taxon>Eukaryota</taxon>
        <taxon>Discoba</taxon>
        <taxon>Heterolobosea</taxon>
        <taxon>Tetramitia</taxon>
        <taxon>Eutetramitia</taxon>
        <taxon>Vahlkampfiidae</taxon>
        <taxon>Naegleria</taxon>
    </lineage>
</organism>
<feature type="domain" description="EGF-like" evidence="5">
    <location>
        <begin position="348"/>
        <end position="385"/>
    </location>
</feature>
<dbReference type="SMART" id="SM00181">
    <property type="entry name" value="EGF"/>
    <property type="match status" value="4"/>
</dbReference>
<accession>D2VRZ3</accession>
<evidence type="ECO:0000256" key="3">
    <source>
        <dbReference type="PROSITE-ProRule" id="PRU00076"/>
    </source>
</evidence>
<dbReference type="STRING" id="5762.D2VRZ3"/>
<reference evidence="6 7" key="1">
    <citation type="journal article" date="2010" name="Cell">
        <title>The genome of Naegleria gruberi illuminates early eukaryotic versatility.</title>
        <authorList>
            <person name="Fritz-Laylin L.K."/>
            <person name="Prochnik S.E."/>
            <person name="Ginger M.L."/>
            <person name="Dacks J.B."/>
            <person name="Carpenter M.L."/>
            <person name="Field M.C."/>
            <person name="Kuo A."/>
            <person name="Paredez A."/>
            <person name="Chapman J."/>
            <person name="Pham J."/>
            <person name="Shu S."/>
            <person name="Neupane R."/>
            <person name="Cipriano M."/>
            <person name="Mancuso J."/>
            <person name="Tu H."/>
            <person name="Salamov A."/>
            <person name="Lindquist E."/>
            <person name="Shapiro H."/>
            <person name="Lucas S."/>
            <person name="Grigoriev I.V."/>
            <person name="Cande W.Z."/>
            <person name="Fulton C."/>
            <person name="Rokhsar D.S."/>
            <person name="Dawson S.C."/>
        </authorList>
    </citation>
    <scope>NUCLEOTIDE SEQUENCE [LARGE SCALE GENOMIC DNA]</scope>
    <source>
        <strain evidence="6 7">NEG-M</strain>
    </source>
</reference>
<keyword evidence="2 3" id="KW-1015">Disulfide bond</keyword>
<dbReference type="PANTHER" id="PTHR14949">
    <property type="entry name" value="EGF-LIKE-DOMAIN, MULTIPLE 7, 8"/>
    <property type="match status" value="1"/>
</dbReference>
<feature type="disulfide bond" evidence="3">
    <location>
        <begin position="401"/>
        <end position="418"/>
    </location>
</feature>
<dbReference type="GO" id="GO:0009986">
    <property type="term" value="C:cell surface"/>
    <property type="evidence" value="ECO:0007669"/>
    <property type="project" value="TreeGrafter"/>
</dbReference>
<dbReference type="GeneID" id="8851047"/>
<keyword evidence="3" id="KW-0245">EGF-like domain</keyword>
<dbReference type="GO" id="GO:0070697">
    <property type="term" value="F:activin receptor binding"/>
    <property type="evidence" value="ECO:0007669"/>
    <property type="project" value="TreeGrafter"/>
</dbReference>
<dbReference type="eggNOG" id="KOG1225">
    <property type="taxonomic scope" value="Eukaryota"/>
</dbReference>
<dbReference type="Proteomes" id="UP000006671">
    <property type="component" value="Unassembled WGS sequence"/>
</dbReference>